<sequence>MKCDFHIHSSFSGDSDTPMPAMIERAITLGLDTICFTEHYDEDYPEGEENFSLAVSDYYETLCTLKKQYCSKINICFGVELGMQSHLGNLYTKYVQSWPFDFVIASQHLLDHTDPYYPAYWKNKNPSDVIRHYFKETLQNLKSMQGEYDTLAHLDYIVRYAGFGFTSYHYDEYADVIDPILRYLIEQDKCLEVNTAGFKYGLGHPNPCEEVLKRYRQLGGEKITIGSDGHRPEHIAYNFDHLQDLLNHIGFQYYCIFQKRKSEFRRLDR</sequence>
<dbReference type="InterPro" id="IPR016195">
    <property type="entry name" value="Pol/histidinol_Pase-like"/>
</dbReference>
<dbReference type="InterPro" id="IPR010140">
    <property type="entry name" value="Histidinol_P_phosphatase_HisJ"/>
</dbReference>
<dbReference type="EC" id="3.1.3.15" evidence="3 8"/>
<evidence type="ECO:0000256" key="5">
    <source>
        <dbReference type="ARBA" id="ARBA00022801"/>
    </source>
</evidence>
<evidence type="ECO:0000313" key="11">
    <source>
        <dbReference type="Proteomes" id="UP001652338"/>
    </source>
</evidence>
<dbReference type="PANTHER" id="PTHR21039:SF0">
    <property type="entry name" value="HISTIDINOL-PHOSPHATASE"/>
    <property type="match status" value="1"/>
</dbReference>
<comment type="similarity">
    <text evidence="2 8">Belongs to the PHP hydrolase family. HisK subfamily.</text>
</comment>
<dbReference type="SUPFAM" id="SSF89550">
    <property type="entry name" value="PHP domain-like"/>
    <property type="match status" value="1"/>
</dbReference>
<keyword evidence="5 8" id="KW-0378">Hydrolase</keyword>
<proteinExistence type="inferred from homology"/>
<organism evidence="10 11">
    <name type="scientific">Muricoprocola aceti</name>
    <dbReference type="NCBI Taxonomy" id="2981772"/>
    <lineage>
        <taxon>Bacteria</taxon>
        <taxon>Bacillati</taxon>
        <taxon>Bacillota</taxon>
        <taxon>Clostridia</taxon>
        <taxon>Lachnospirales</taxon>
        <taxon>Lachnospiraceae</taxon>
        <taxon>Muricoprocola</taxon>
    </lineage>
</organism>
<name>A0ABT2SMK4_9FIRM</name>
<evidence type="ECO:0000256" key="6">
    <source>
        <dbReference type="ARBA" id="ARBA00023102"/>
    </source>
</evidence>
<evidence type="ECO:0000256" key="1">
    <source>
        <dbReference type="ARBA" id="ARBA00004970"/>
    </source>
</evidence>
<dbReference type="EMBL" id="JAOQKE010000013">
    <property type="protein sequence ID" value="MCU6725729.1"/>
    <property type="molecule type" value="Genomic_DNA"/>
</dbReference>
<dbReference type="Proteomes" id="UP001652338">
    <property type="component" value="Unassembled WGS sequence"/>
</dbReference>
<dbReference type="PANTHER" id="PTHR21039">
    <property type="entry name" value="HISTIDINOL PHOSPHATASE-RELATED"/>
    <property type="match status" value="1"/>
</dbReference>
<keyword evidence="11" id="KW-1185">Reference proteome</keyword>
<accession>A0ABT2SMK4</accession>
<dbReference type="RefSeq" id="WP_262654995.1">
    <property type="nucleotide sequence ID" value="NZ_JAOQKE010000013.1"/>
</dbReference>
<evidence type="ECO:0000256" key="3">
    <source>
        <dbReference type="ARBA" id="ARBA00013085"/>
    </source>
</evidence>
<feature type="domain" description="Polymerase/histidinol phosphatase N-terminal" evidence="9">
    <location>
        <begin position="3"/>
        <end position="85"/>
    </location>
</feature>
<comment type="caution">
    <text evidence="10">The sequence shown here is derived from an EMBL/GenBank/DDBJ whole genome shotgun (WGS) entry which is preliminary data.</text>
</comment>
<protein>
    <recommendedName>
        <fullName evidence="3 8">Histidinol-phosphatase</fullName>
        <shortName evidence="8">HolPase</shortName>
        <ecNumber evidence="3 8">3.1.3.15</ecNumber>
    </recommendedName>
</protein>
<evidence type="ECO:0000256" key="2">
    <source>
        <dbReference type="ARBA" id="ARBA00009152"/>
    </source>
</evidence>
<dbReference type="InterPro" id="IPR004013">
    <property type="entry name" value="PHP_dom"/>
</dbReference>
<dbReference type="InterPro" id="IPR003141">
    <property type="entry name" value="Pol/His_phosphatase_N"/>
</dbReference>
<keyword evidence="6 8" id="KW-0368">Histidine biosynthesis</keyword>
<evidence type="ECO:0000256" key="7">
    <source>
        <dbReference type="ARBA" id="ARBA00049158"/>
    </source>
</evidence>
<dbReference type="Gene3D" id="3.20.20.140">
    <property type="entry name" value="Metal-dependent hydrolases"/>
    <property type="match status" value="1"/>
</dbReference>
<comment type="pathway">
    <text evidence="1 8">Amino-acid biosynthesis; L-histidine biosynthesis; L-histidine from 5-phospho-alpha-D-ribose 1-diphosphate: step 8/9.</text>
</comment>
<reference evidence="10 11" key="1">
    <citation type="journal article" date="2021" name="ISME Commun">
        <title>Automated analysis of genomic sequences facilitates high-throughput and comprehensive description of bacteria.</title>
        <authorList>
            <person name="Hitch T.C.A."/>
        </authorList>
    </citation>
    <scope>NUCLEOTIDE SEQUENCE [LARGE SCALE GENOMIC DNA]</scope>
    <source>
        <strain evidence="10 11">Sanger_29</strain>
    </source>
</reference>
<gene>
    <name evidence="10" type="ORF">OCV47_10270</name>
</gene>
<comment type="catalytic activity">
    <reaction evidence="7 8">
        <text>L-histidinol phosphate + H2O = L-histidinol + phosphate</text>
        <dbReference type="Rhea" id="RHEA:14465"/>
        <dbReference type="ChEBI" id="CHEBI:15377"/>
        <dbReference type="ChEBI" id="CHEBI:43474"/>
        <dbReference type="ChEBI" id="CHEBI:57699"/>
        <dbReference type="ChEBI" id="CHEBI:57980"/>
        <dbReference type="EC" id="3.1.3.15"/>
    </reaction>
</comment>
<evidence type="ECO:0000256" key="8">
    <source>
        <dbReference type="RuleBase" id="RU366003"/>
    </source>
</evidence>
<dbReference type="Pfam" id="PF02811">
    <property type="entry name" value="PHP"/>
    <property type="match status" value="1"/>
</dbReference>
<evidence type="ECO:0000313" key="10">
    <source>
        <dbReference type="EMBL" id="MCU6725729.1"/>
    </source>
</evidence>
<keyword evidence="4 8" id="KW-0028">Amino-acid biosynthesis</keyword>
<dbReference type="SMART" id="SM00481">
    <property type="entry name" value="POLIIIAc"/>
    <property type="match status" value="1"/>
</dbReference>
<dbReference type="NCBIfam" id="TIGR01856">
    <property type="entry name" value="hisJ_fam"/>
    <property type="match status" value="1"/>
</dbReference>
<evidence type="ECO:0000256" key="4">
    <source>
        <dbReference type="ARBA" id="ARBA00022605"/>
    </source>
</evidence>
<evidence type="ECO:0000259" key="9">
    <source>
        <dbReference type="SMART" id="SM00481"/>
    </source>
</evidence>